<organism evidence="2 3">
    <name type="scientific">Meloidogyne incognita</name>
    <name type="common">Southern root-knot nematode worm</name>
    <name type="synonym">Oxyuris incognita</name>
    <dbReference type="NCBI Taxonomy" id="6306"/>
    <lineage>
        <taxon>Eukaryota</taxon>
        <taxon>Metazoa</taxon>
        <taxon>Ecdysozoa</taxon>
        <taxon>Nematoda</taxon>
        <taxon>Chromadorea</taxon>
        <taxon>Rhabditida</taxon>
        <taxon>Tylenchina</taxon>
        <taxon>Tylenchomorpha</taxon>
        <taxon>Tylenchoidea</taxon>
        <taxon>Meloidogynidae</taxon>
        <taxon>Meloidogyninae</taxon>
        <taxon>Meloidogyne</taxon>
        <taxon>Meloidogyne incognita group</taxon>
    </lineage>
</organism>
<dbReference type="Proteomes" id="UP000887563">
    <property type="component" value="Unplaced"/>
</dbReference>
<evidence type="ECO:0000313" key="3">
    <source>
        <dbReference type="WBParaSite" id="Minc3s09661g43428"/>
    </source>
</evidence>
<dbReference type="AlphaFoldDB" id="A0A914NRX7"/>
<evidence type="ECO:0000313" key="2">
    <source>
        <dbReference type="Proteomes" id="UP000887563"/>
    </source>
</evidence>
<proteinExistence type="predicted"/>
<dbReference type="SUPFAM" id="SSF63737">
    <property type="entry name" value="Leukotriene A4 hydrolase N-terminal domain"/>
    <property type="match status" value="1"/>
</dbReference>
<evidence type="ECO:0000259" key="1">
    <source>
        <dbReference type="Pfam" id="PF17900"/>
    </source>
</evidence>
<reference evidence="3" key="1">
    <citation type="submission" date="2022-11" db="UniProtKB">
        <authorList>
            <consortium name="WormBaseParasite"/>
        </authorList>
    </citation>
    <scope>IDENTIFICATION</scope>
</reference>
<accession>A0A914NRX7</accession>
<dbReference type="WBParaSite" id="Minc3s09661g43428">
    <property type="protein sequence ID" value="Minc3s09661g43428"/>
    <property type="gene ID" value="Minc3s09661g43428"/>
</dbReference>
<dbReference type="Pfam" id="PF17900">
    <property type="entry name" value="Peptidase_M1_N"/>
    <property type="match status" value="1"/>
</dbReference>
<sequence length="127" mass="14693">MHLFVLCLGKDREDSFVPLRTIPEDPLIRLPTDVIPIHYELHLKTYLPYKKGIDYGEKNFTFDGNLRLHLLCRQTTNVLLLHSKSLEIDYDKATIWMGGGTIRLEGPRIIGWKELAGRNDSFGNEIR</sequence>
<dbReference type="Gene3D" id="2.60.40.1730">
    <property type="entry name" value="tricorn interacting facor f3 domain"/>
    <property type="match status" value="1"/>
</dbReference>
<keyword evidence="2" id="KW-1185">Reference proteome</keyword>
<feature type="domain" description="Aminopeptidase N-like N-terminal" evidence="1">
    <location>
        <begin position="36"/>
        <end position="88"/>
    </location>
</feature>
<dbReference type="InterPro" id="IPR045357">
    <property type="entry name" value="Aminopeptidase_N-like_N"/>
</dbReference>
<protein>
    <submittedName>
        <fullName evidence="3">Aminopeptidase N-like N-terminal domain-containing protein</fullName>
    </submittedName>
</protein>
<name>A0A914NRX7_MELIC</name>
<dbReference type="InterPro" id="IPR042097">
    <property type="entry name" value="Aminopeptidase_N-like_N_sf"/>
</dbReference>